<accession>A0ABR3X987</accession>
<gene>
    <name evidence="2" type="ORF">Plec18167_006602</name>
</gene>
<dbReference type="Gene3D" id="3.40.50.1820">
    <property type="entry name" value="alpha/beta hydrolase"/>
    <property type="match status" value="1"/>
</dbReference>
<dbReference type="PANTHER" id="PTHR43798">
    <property type="entry name" value="MONOACYLGLYCEROL LIPASE"/>
    <property type="match status" value="1"/>
</dbReference>
<comment type="caution">
    <text evidence="2">The sequence shown here is derived from an EMBL/GenBank/DDBJ whole genome shotgun (WGS) entry which is preliminary data.</text>
</comment>
<dbReference type="InterPro" id="IPR050266">
    <property type="entry name" value="AB_hydrolase_sf"/>
</dbReference>
<dbReference type="EMBL" id="JAVDPF010000024">
    <property type="protein sequence ID" value="KAL1872485.1"/>
    <property type="molecule type" value="Genomic_DNA"/>
</dbReference>
<dbReference type="PANTHER" id="PTHR43798:SF6">
    <property type="entry name" value="HYDROLASE, PUTATIVE (AFU_ORTHOLOGUE AFUA_4G13070)-RELATED"/>
    <property type="match status" value="1"/>
</dbReference>
<dbReference type="Pfam" id="PF00561">
    <property type="entry name" value="Abhydrolase_1"/>
    <property type="match status" value="1"/>
</dbReference>
<organism evidence="2 3">
    <name type="scientific">Paecilomyces lecythidis</name>
    <dbReference type="NCBI Taxonomy" id="3004212"/>
    <lineage>
        <taxon>Eukaryota</taxon>
        <taxon>Fungi</taxon>
        <taxon>Dikarya</taxon>
        <taxon>Ascomycota</taxon>
        <taxon>Pezizomycotina</taxon>
        <taxon>Eurotiomycetes</taxon>
        <taxon>Eurotiomycetidae</taxon>
        <taxon>Eurotiales</taxon>
        <taxon>Thermoascaceae</taxon>
        <taxon>Paecilomyces</taxon>
    </lineage>
</organism>
<name>A0ABR3X987_9EURO</name>
<proteinExistence type="predicted"/>
<evidence type="ECO:0000259" key="1">
    <source>
        <dbReference type="Pfam" id="PF00561"/>
    </source>
</evidence>
<sequence length="280" mass="31940">MPPKSTPKSSALEAGDGVPVVFVHGWEMNGHIEALDYEPIFSSISGYRRIYVDLPGMGSTPAGRIDDLDGIYRWLVNFIDERIGTSRFLIIGSSCGAYLARALAQQYAAQVDGLLLRVPLIEPDDSKRDLDPFRPLVQDDQLMDSVLPEDRTRLGDVLIQTPAYLDALKQRVDVGFSAIESADKKVLEKIRNDKQRYRLSVRIDQPFSAPTLIIAGRQDESVGYRDSRHLLEQYLRSTYVVLDRGRHPLPIDDPERKLFEALVRDWLYRVNEWRTFSRPH</sequence>
<keyword evidence="3" id="KW-1185">Reference proteome</keyword>
<reference evidence="2 3" key="1">
    <citation type="journal article" date="2024" name="IMA Fungus">
        <title>IMA Genome - F19 : A genome assembly and annotation guide to empower mycologists, including annotated draft genome sequences of Ceratocystis pirilliformis, Diaporthe australafricana, Fusarium ophioides, Paecilomyces lecythidis, and Sporothrix stenoceras.</title>
        <authorList>
            <person name="Aylward J."/>
            <person name="Wilson A.M."/>
            <person name="Visagie C.M."/>
            <person name="Spraker J."/>
            <person name="Barnes I."/>
            <person name="Buitendag C."/>
            <person name="Ceriani C."/>
            <person name="Del Mar Angel L."/>
            <person name="du Plessis D."/>
            <person name="Fuchs T."/>
            <person name="Gasser K."/>
            <person name="Kramer D."/>
            <person name="Li W."/>
            <person name="Munsamy K."/>
            <person name="Piso A."/>
            <person name="Price J.L."/>
            <person name="Sonnekus B."/>
            <person name="Thomas C."/>
            <person name="van der Nest A."/>
            <person name="van Dijk A."/>
            <person name="van Heerden A."/>
            <person name="van Vuuren N."/>
            <person name="Yilmaz N."/>
            <person name="Duong T.A."/>
            <person name="van der Merwe N.A."/>
            <person name="Wingfield M.J."/>
            <person name="Wingfield B.D."/>
        </authorList>
    </citation>
    <scope>NUCLEOTIDE SEQUENCE [LARGE SCALE GENOMIC DNA]</scope>
    <source>
        <strain evidence="2 3">CMW 18167</strain>
    </source>
</reference>
<dbReference type="SUPFAM" id="SSF53474">
    <property type="entry name" value="alpha/beta-Hydrolases"/>
    <property type="match status" value="1"/>
</dbReference>
<dbReference type="InterPro" id="IPR029058">
    <property type="entry name" value="AB_hydrolase_fold"/>
</dbReference>
<protein>
    <recommendedName>
        <fullName evidence="1">AB hydrolase-1 domain-containing protein</fullName>
    </recommendedName>
</protein>
<dbReference type="PRINTS" id="PR00111">
    <property type="entry name" value="ABHYDROLASE"/>
</dbReference>
<evidence type="ECO:0000313" key="2">
    <source>
        <dbReference type="EMBL" id="KAL1872485.1"/>
    </source>
</evidence>
<dbReference type="InterPro" id="IPR000073">
    <property type="entry name" value="AB_hydrolase_1"/>
</dbReference>
<feature type="domain" description="AB hydrolase-1" evidence="1">
    <location>
        <begin position="19"/>
        <end position="254"/>
    </location>
</feature>
<dbReference type="Proteomes" id="UP001583193">
    <property type="component" value="Unassembled WGS sequence"/>
</dbReference>
<evidence type="ECO:0000313" key="3">
    <source>
        <dbReference type="Proteomes" id="UP001583193"/>
    </source>
</evidence>